<dbReference type="Gene3D" id="3.40.225.10">
    <property type="entry name" value="Class II aldolase/adducin N-terminal domain"/>
    <property type="match status" value="1"/>
</dbReference>
<dbReference type="SUPFAM" id="SSF53639">
    <property type="entry name" value="AraD/HMP-PK domain-like"/>
    <property type="match status" value="1"/>
</dbReference>
<gene>
    <name evidence="2" type="ORF">MIND_00212000</name>
</gene>
<dbReference type="GeneID" id="59341530"/>
<dbReference type="GO" id="GO:0051015">
    <property type="term" value="F:actin filament binding"/>
    <property type="evidence" value="ECO:0007669"/>
    <property type="project" value="TreeGrafter"/>
</dbReference>
<evidence type="ECO:0000313" key="2">
    <source>
        <dbReference type="EMBL" id="KAF7312001.1"/>
    </source>
</evidence>
<dbReference type="InterPro" id="IPR051017">
    <property type="entry name" value="Aldolase-II_Adducin_sf"/>
</dbReference>
<proteinExistence type="predicted"/>
<sequence length="348" mass="36255">MLPAARPRVLLIFLDFGHGEGYRSGTNGGAACRTERIRRSGAGSGRRLRVFLVYYDMHCANILLLLSLSALSAGAVPASVLGAATDLLDASHMLHFLGVVDAFGHVSVRSPANASEFLLSAAVAPAQATAADIVTYDIANATARQVTLNASAAIPAGFAERFIHSEIYKRFPDAHAVVHAHTPAVLPFANQPTIALVAQMHTAPALGPGAPVFDTRALPPAVLPPDAPHDLLVRTAALGAALAGAFRADSRVVLMRGHGMALRAGTLRQAVFDAYYVAEDAAVQLQAALLGMGHAAPIGLDAREVADASDTVPTLVGRAWALWAAQVDGAALYVNDLRRHAPPAPTGF</sequence>
<evidence type="ECO:0000259" key="1">
    <source>
        <dbReference type="SMART" id="SM01007"/>
    </source>
</evidence>
<feature type="domain" description="Class II aldolase/adducin N-terminal" evidence="1">
    <location>
        <begin position="85"/>
        <end position="285"/>
    </location>
</feature>
<dbReference type="EMBL" id="JACAZF010000002">
    <property type="protein sequence ID" value="KAF7312001.1"/>
    <property type="molecule type" value="Genomic_DNA"/>
</dbReference>
<accession>A0A8H6WD10</accession>
<comment type="caution">
    <text evidence="2">The sequence shown here is derived from an EMBL/GenBank/DDBJ whole genome shotgun (WGS) entry which is preliminary data.</text>
</comment>
<dbReference type="OrthoDB" id="2932980at2759"/>
<dbReference type="SMART" id="SM01007">
    <property type="entry name" value="Aldolase_II"/>
    <property type="match status" value="1"/>
</dbReference>
<dbReference type="Pfam" id="PF00596">
    <property type="entry name" value="Aldolase_II"/>
    <property type="match status" value="1"/>
</dbReference>
<dbReference type="GO" id="GO:0005856">
    <property type="term" value="C:cytoskeleton"/>
    <property type="evidence" value="ECO:0007669"/>
    <property type="project" value="TreeGrafter"/>
</dbReference>
<organism evidence="2 3">
    <name type="scientific">Mycena indigotica</name>
    <dbReference type="NCBI Taxonomy" id="2126181"/>
    <lineage>
        <taxon>Eukaryota</taxon>
        <taxon>Fungi</taxon>
        <taxon>Dikarya</taxon>
        <taxon>Basidiomycota</taxon>
        <taxon>Agaricomycotina</taxon>
        <taxon>Agaricomycetes</taxon>
        <taxon>Agaricomycetidae</taxon>
        <taxon>Agaricales</taxon>
        <taxon>Marasmiineae</taxon>
        <taxon>Mycenaceae</taxon>
        <taxon>Mycena</taxon>
    </lineage>
</organism>
<dbReference type="InterPro" id="IPR036409">
    <property type="entry name" value="Aldolase_II/adducin_N_sf"/>
</dbReference>
<dbReference type="InterPro" id="IPR001303">
    <property type="entry name" value="Aldolase_II/adducin_N"/>
</dbReference>
<keyword evidence="3" id="KW-1185">Reference proteome</keyword>
<protein>
    <submittedName>
        <fullName evidence="2">Arad-like aldolase/epimerase</fullName>
    </submittedName>
</protein>
<dbReference type="AlphaFoldDB" id="A0A8H6WD10"/>
<reference evidence="2" key="1">
    <citation type="submission" date="2020-05" db="EMBL/GenBank/DDBJ databases">
        <title>Mycena genomes resolve the evolution of fungal bioluminescence.</title>
        <authorList>
            <person name="Tsai I.J."/>
        </authorList>
    </citation>
    <scope>NUCLEOTIDE SEQUENCE</scope>
    <source>
        <strain evidence="2">171206Taipei</strain>
    </source>
</reference>
<dbReference type="RefSeq" id="XP_037224109.1">
    <property type="nucleotide sequence ID" value="XM_037359014.1"/>
</dbReference>
<dbReference type="PANTHER" id="PTHR10672:SF41">
    <property type="entry name" value="CLASS II ALDOLASE_ADDUCIN DOMAIN PROTEIN (AFU_ORTHOLOGUE AFUA_3G01330)"/>
    <property type="match status" value="1"/>
</dbReference>
<dbReference type="PANTHER" id="PTHR10672">
    <property type="entry name" value="ADDUCIN"/>
    <property type="match status" value="1"/>
</dbReference>
<evidence type="ECO:0000313" key="3">
    <source>
        <dbReference type="Proteomes" id="UP000636479"/>
    </source>
</evidence>
<name>A0A8H6WD10_9AGAR</name>
<dbReference type="Proteomes" id="UP000636479">
    <property type="component" value="Unassembled WGS sequence"/>
</dbReference>